<feature type="chain" id="PRO_5035232227" evidence="1">
    <location>
        <begin position="33"/>
        <end position="129"/>
    </location>
</feature>
<proteinExistence type="predicted"/>
<sequence length="129" mass="13547">MESNSRAASSSSSFLLLIFLFASLPCWKLAAAAAAASPGRWTAACNETEGGGHRCSSVEKDLEEFQFDSEINRRLLAGSGSSDVVHQALDASQAVCHTKRGSPSQCGGLSGNKPGPQRNCGTNLYRCPP</sequence>
<feature type="signal peptide" evidence="1">
    <location>
        <begin position="1"/>
        <end position="32"/>
    </location>
</feature>
<accession>A0A8J5HHF3</accession>
<protein>
    <submittedName>
        <fullName evidence="2">Uncharacterized protein</fullName>
    </submittedName>
</protein>
<gene>
    <name evidence="2" type="ORF">ZIOFF_014525</name>
</gene>
<dbReference type="AlphaFoldDB" id="A0A8J5HHF3"/>
<keyword evidence="3" id="KW-1185">Reference proteome</keyword>
<evidence type="ECO:0000313" key="3">
    <source>
        <dbReference type="Proteomes" id="UP000734854"/>
    </source>
</evidence>
<evidence type="ECO:0000256" key="1">
    <source>
        <dbReference type="SAM" id="SignalP"/>
    </source>
</evidence>
<organism evidence="2 3">
    <name type="scientific">Zingiber officinale</name>
    <name type="common">Ginger</name>
    <name type="synonym">Amomum zingiber</name>
    <dbReference type="NCBI Taxonomy" id="94328"/>
    <lineage>
        <taxon>Eukaryota</taxon>
        <taxon>Viridiplantae</taxon>
        <taxon>Streptophyta</taxon>
        <taxon>Embryophyta</taxon>
        <taxon>Tracheophyta</taxon>
        <taxon>Spermatophyta</taxon>
        <taxon>Magnoliopsida</taxon>
        <taxon>Liliopsida</taxon>
        <taxon>Zingiberales</taxon>
        <taxon>Zingiberaceae</taxon>
        <taxon>Zingiber</taxon>
    </lineage>
</organism>
<reference evidence="2 3" key="1">
    <citation type="submission" date="2020-08" db="EMBL/GenBank/DDBJ databases">
        <title>Plant Genome Project.</title>
        <authorList>
            <person name="Zhang R.-G."/>
        </authorList>
    </citation>
    <scope>NUCLEOTIDE SEQUENCE [LARGE SCALE GENOMIC DNA]</scope>
    <source>
        <tissue evidence="2">Rhizome</tissue>
    </source>
</reference>
<comment type="caution">
    <text evidence="2">The sequence shown here is derived from an EMBL/GenBank/DDBJ whole genome shotgun (WGS) entry which is preliminary data.</text>
</comment>
<dbReference type="Proteomes" id="UP000734854">
    <property type="component" value="Unassembled WGS sequence"/>
</dbReference>
<evidence type="ECO:0000313" key="2">
    <source>
        <dbReference type="EMBL" id="KAG6524591.1"/>
    </source>
</evidence>
<dbReference type="EMBL" id="JACMSC010000004">
    <property type="protein sequence ID" value="KAG6524591.1"/>
    <property type="molecule type" value="Genomic_DNA"/>
</dbReference>
<keyword evidence="1" id="KW-0732">Signal</keyword>
<name>A0A8J5HHF3_ZINOF</name>